<organism evidence="2 3">
    <name type="scientific">Mikania micrantha</name>
    <name type="common">bitter vine</name>
    <dbReference type="NCBI Taxonomy" id="192012"/>
    <lineage>
        <taxon>Eukaryota</taxon>
        <taxon>Viridiplantae</taxon>
        <taxon>Streptophyta</taxon>
        <taxon>Embryophyta</taxon>
        <taxon>Tracheophyta</taxon>
        <taxon>Spermatophyta</taxon>
        <taxon>Magnoliopsida</taxon>
        <taxon>eudicotyledons</taxon>
        <taxon>Gunneridae</taxon>
        <taxon>Pentapetalae</taxon>
        <taxon>asterids</taxon>
        <taxon>campanulids</taxon>
        <taxon>Asterales</taxon>
        <taxon>Asteraceae</taxon>
        <taxon>Asteroideae</taxon>
        <taxon>Heliantheae alliance</taxon>
        <taxon>Eupatorieae</taxon>
        <taxon>Mikania</taxon>
    </lineage>
</organism>
<accession>A0A5N6Q9N4</accession>
<feature type="region of interest" description="Disordered" evidence="1">
    <location>
        <begin position="59"/>
        <end position="83"/>
    </location>
</feature>
<evidence type="ECO:0000313" key="3">
    <source>
        <dbReference type="Proteomes" id="UP000326396"/>
    </source>
</evidence>
<evidence type="ECO:0000313" key="2">
    <source>
        <dbReference type="EMBL" id="KAD7480380.1"/>
    </source>
</evidence>
<proteinExistence type="predicted"/>
<feature type="compositionally biased region" description="Polar residues" evidence="1">
    <location>
        <begin position="1"/>
        <end position="11"/>
    </location>
</feature>
<reference evidence="2 3" key="1">
    <citation type="submission" date="2019-05" db="EMBL/GenBank/DDBJ databases">
        <title>Mikania micrantha, genome provides insights into the molecular mechanism of rapid growth.</title>
        <authorList>
            <person name="Liu B."/>
        </authorList>
    </citation>
    <scope>NUCLEOTIDE SEQUENCE [LARGE SCALE GENOMIC DNA]</scope>
    <source>
        <strain evidence="2">NLD-2019</strain>
        <tissue evidence="2">Leaf</tissue>
    </source>
</reference>
<feature type="region of interest" description="Disordered" evidence="1">
    <location>
        <begin position="196"/>
        <end position="226"/>
    </location>
</feature>
<gene>
    <name evidence="2" type="ORF">E3N88_03516</name>
</gene>
<feature type="compositionally biased region" description="Polar residues" evidence="1">
    <location>
        <begin position="196"/>
        <end position="207"/>
    </location>
</feature>
<dbReference type="AlphaFoldDB" id="A0A5N6Q9N4"/>
<feature type="region of interest" description="Disordered" evidence="1">
    <location>
        <begin position="1"/>
        <end position="28"/>
    </location>
</feature>
<name>A0A5N6Q9N4_9ASTR</name>
<evidence type="ECO:0000256" key="1">
    <source>
        <dbReference type="SAM" id="MobiDB-lite"/>
    </source>
</evidence>
<keyword evidence="3" id="KW-1185">Reference proteome</keyword>
<comment type="caution">
    <text evidence="2">The sequence shown here is derived from an EMBL/GenBank/DDBJ whole genome shotgun (WGS) entry which is preliminary data.</text>
</comment>
<sequence>MKPSRRTTPLIKTNKDKPPDDSTMGVEASIPTNVTLECQNAVDASSRYSENCAADEFHQNEDNNHQETSPNSRKGSPYGSRRGYRSVKIRGFRAVRKERMSNGYSSLLSDLRVKDFSPYHPSMLKMVPPVTQDQYATDKELNQNPIVIDPTMDVDLGHVQEIEKIDDHKMNAGDHCTLEAGSINVSDSTCDNLNHVSANSNKENQADSYAEKSCPQEKADLTEQPPKVGNIGILEQQSNTNRTAIGENLDEVNTDQVEEGFTMVEDQPSGRTLPKPIVSLKVVIDSKIDSFRINAKLWIWTRTRLWGKLIETQMEIRDHMANYASNVSNISRQLMYDQGLPPVKGLPKPS</sequence>
<protein>
    <submittedName>
        <fullName evidence="2">Uncharacterized protein</fullName>
    </submittedName>
</protein>
<dbReference type="Proteomes" id="UP000326396">
    <property type="component" value="Linkage Group LG1"/>
</dbReference>
<dbReference type="EMBL" id="SZYD01000001">
    <property type="protein sequence ID" value="KAD7480380.1"/>
    <property type="molecule type" value="Genomic_DNA"/>
</dbReference>